<organism evidence="2 3">
    <name type="scientific">Ochrobactrum soli</name>
    <dbReference type="NCBI Taxonomy" id="2448455"/>
    <lineage>
        <taxon>Bacteria</taxon>
        <taxon>Pseudomonadati</taxon>
        <taxon>Pseudomonadota</taxon>
        <taxon>Alphaproteobacteria</taxon>
        <taxon>Hyphomicrobiales</taxon>
        <taxon>Brucellaceae</taxon>
        <taxon>Brucella/Ochrobactrum group</taxon>
        <taxon>Ochrobactrum</taxon>
    </lineage>
</organism>
<dbReference type="AlphaFoldDB" id="A0A849KM85"/>
<evidence type="ECO:0000313" key="2">
    <source>
        <dbReference type="EMBL" id="NNU62975.1"/>
    </source>
</evidence>
<keyword evidence="1" id="KW-0732">Signal</keyword>
<dbReference type="EMBL" id="JABFCY010000017">
    <property type="protein sequence ID" value="NNU62975.1"/>
    <property type="molecule type" value="Genomic_DNA"/>
</dbReference>
<reference evidence="2 3" key="1">
    <citation type="submission" date="2020-05" db="EMBL/GenBank/DDBJ databases">
        <title>Draft Genome Sequence of Ochrobactrum soli Isolated from Stable Fly Gut.</title>
        <authorList>
            <person name="Pileggi M.T."/>
            <person name="Vazhakkala L.J."/>
            <person name="Wong C.N."/>
        </authorList>
    </citation>
    <scope>NUCLEOTIDE SEQUENCE [LARGE SCALE GENOMIC DNA]</scope>
    <source>
        <strain evidence="2 3">MTP-C0764</strain>
    </source>
</reference>
<sequence length="109" mass="11779">MKPATNLIVLAALAMTVSACSTTSNSDVNTVTNREVKTVKFKGSEVKVSWDRTAKTEATLTYSDELSIWSNDAEKLISKTTGCKADSGVMHYPKAQKGFQAISMPVDCK</sequence>
<evidence type="ECO:0000256" key="1">
    <source>
        <dbReference type="SAM" id="SignalP"/>
    </source>
</evidence>
<evidence type="ECO:0000313" key="3">
    <source>
        <dbReference type="Proteomes" id="UP000574931"/>
    </source>
</evidence>
<feature type="chain" id="PRO_5032634512" evidence="1">
    <location>
        <begin position="20"/>
        <end position="109"/>
    </location>
</feature>
<comment type="caution">
    <text evidence="2">The sequence shown here is derived from an EMBL/GenBank/DDBJ whole genome shotgun (WGS) entry which is preliminary data.</text>
</comment>
<dbReference type="Proteomes" id="UP000574931">
    <property type="component" value="Unassembled WGS sequence"/>
</dbReference>
<proteinExistence type="predicted"/>
<dbReference type="PROSITE" id="PS51257">
    <property type="entry name" value="PROKAR_LIPOPROTEIN"/>
    <property type="match status" value="1"/>
</dbReference>
<protein>
    <submittedName>
        <fullName evidence="2">Uncharacterized protein</fullName>
    </submittedName>
</protein>
<accession>A0A849KM85</accession>
<keyword evidence="3" id="KW-1185">Reference proteome</keyword>
<dbReference type="RefSeq" id="WP_171319379.1">
    <property type="nucleotide sequence ID" value="NZ_JABFCY010000017.1"/>
</dbReference>
<gene>
    <name evidence="2" type="ORF">HKX02_22335</name>
</gene>
<name>A0A849KM85_9HYPH</name>
<feature type="signal peptide" evidence="1">
    <location>
        <begin position="1"/>
        <end position="19"/>
    </location>
</feature>